<feature type="transmembrane region" description="Helical" evidence="1">
    <location>
        <begin position="53"/>
        <end position="74"/>
    </location>
</feature>
<gene>
    <name evidence="2" type="ORF">V22_32320</name>
</gene>
<evidence type="ECO:0000256" key="1">
    <source>
        <dbReference type="SAM" id="Phobius"/>
    </source>
</evidence>
<organism evidence="2 3">
    <name type="scientific">Calycomorphotria hydatis</name>
    <dbReference type="NCBI Taxonomy" id="2528027"/>
    <lineage>
        <taxon>Bacteria</taxon>
        <taxon>Pseudomonadati</taxon>
        <taxon>Planctomycetota</taxon>
        <taxon>Planctomycetia</taxon>
        <taxon>Planctomycetales</taxon>
        <taxon>Planctomycetaceae</taxon>
        <taxon>Calycomorphotria</taxon>
    </lineage>
</organism>
<dbReference type="KEGG" id="chya:V22_32320"/>
<dbReference type="EMBL" id="CP036316">
    <property type="protein sequence ID" value="QDT65968.1"/>
    <property type="molecule type" value="Genomic_DNA"/>
</dbReference>
<proteinExistence type="predicted"/>
<reference evidence="2 3" key="1">
    <citation type="submission" date="2019-02" db="EMBL/GenBank/DDBJ databases">
        <title>Deep-cultivation of Planctomycetes and their phenomic and genomic characterization uncovers novel biology.</title>
        <authorList>
            <person name="Wiegand S."/>
            <person name="Jogler M."/>
            <person name="Boedeker C."/>
            <person name="Pinto D."/>
            <person name="Vollmers J."/>
            <person name="Rivas-Marin E."/>
            <person name="Kohn T."/>
            <person name="Peeters S.H."/>
            <person name="Heuer A."/>
            <person name="Rast P."/>
            <person name="Oberbeckmann S."/>
            <person name="Bunk B."/>
            <person name="Jeske O."/>
            <person name="Meyerdierks A."/>
            <person name="Storesund J.E."/>
            <person name="Kallscheuer N."/>
            <person name="Luecker S."/>
            <person name="Lage O.M."/>
            <person name="Pohl T."/>
            <person name="Merkel B.J."/>
            <person name="Hornburger P."/>
            <person name="Mueller R.-W."/>
            <person name="Bruemmer F."/>
            <person name="Labrenz M."/>
            <person name="Spormann A.M."/>
            <person name="Op den Camp H."/>
            <person name="Overmann J."/>
            <person name="Amann R."/>
            <person name="Jetten M.S.M."/>
            <person name="Mascher T."/>
            <person name="Medema M.H."/>
            <person name="Devos D.P."/>
            <person name="Kaster A.-K."/>
            <person name="Ovreas L."/>
            <person name="Rohde M."/>
            <person name="Galperin M.Y."/>
            <person name="Jogler C."/>
        </authorList>
    </citation>
    <scope>NUCLEOTIDE SEQUENCE [LARGE SCALE GENOMIC DNA]</scope>
    <source>
        <strain evidence="2 3">V22</strain>
    </source>
</reference>
<evidence type="ECO:0000313" key="2">
    <source>
        <dbReference type="EMBL" id="QDT65968.1"/>
    </source>
</evidence>
<accession>A0A517TC71</accession>
<feature type="transmembrane region" description="Helical" evidence="1">
    <location>
        <begin position="80"/>
        <end position="101"/>
    </location>
</feature>
<feature type="transmembrane region" description="Helical" evidence="1">
    <location>
        <begin position="113"/>
        <end position="132"/>
    </location>
</feature>
<dbReference type="Proteomes" id="UP000319976">
    <property type="component" value="Chromosome"/>
</dbReference>
<keyword evidence="1" id="KW-0472">Membrane</keyword>
<dbReference type="AlphaFoldDB" id="A0A517TC71"/>
<keyword evidence="1" id="KW-0812">Transmembrane</keyword>
<sequence length="317" mass="34824">MNGIPAYSGMTKYWNDSLSVTEREMTETNHRPVVSFIHSGSVLFELTSIARRVLLISLAVVVLVLITRALSGAFAVRLSLLPNLLVGTVTMLPGWLAWSDFGSRLDSRINRRFVPVVSSAIILLPGLFSMLAVGRWDVLTISSMITLTASAALLIHRDLWFPQLAAPTTPAETASENDDAAIDEGLEQRLQRLAGIGQGSEEELEDEELADGADQADQTVQSVIETVSADGLRTLSGNRLLRFDSGERTQVLHLSFQPAFEHQPEITSNMESADIPATIRHTNIYPYGARVEVKLSEPVEDDCELHLEWRASEVAKS</sequence>
<evidence type="ECO:0000313" key="3">
    <source>
        <dbReference type="Proteomes" id="UP000319976"/>
    </source>
</evidence>
<protein>
    <submittedName>
        <fullName evidence="2">Uncharacterized protein</fullName>
    </submittedName>
</protein>
<keyword evidence="3" id="KW-1185">Reference proteome</keyword>
<name>A0A517TC71_9PLAN</name>
<keyword evidence="1" id="KW-1133">Transmembrane helix</keyword>